<evidence type="ECO:0000256" key="23">
    <source>
        <dbReference type="PROSITE-ProRule" id="PRU00176"/>
    </source>
</evidence>
<feature type="domain" description="RRM" evidence="26">
    <location>
        <begin position="213"/>
        <end position="299"/>
    </location>
</feature>
<keyword evidence="14" id="KW-0007">Acetylation</keyword>
<evidence type="ECO:0000256" key="21">
    <source>
        <dbReference type="ARBA" id="ARBA00062124"/>
    </source>
</evidence>
<dbReference type="SMART" id="SM00360">
    <property type="entry name" value="RRM"/>
    <property type="match status" value="2"/>
</dbReference>
<evidence type="ECO:0000256" key="17">
    <source>
        <dbReference type="ARBA" id="ARBA00023163"/>
    </source>
</evidence>
<feature type="region of interest" description="Disordered" evidence="25">
    <location>
        <begin position="760"/>
        <end position="781"/>
    </location>
</feature>
<evidence type="ECO:0000256" key="9">
    <source>
        <dbReference type="ARBA" id="ARBA00022728"/>
    </source>
</evidence>
<evidence type="ECO:0000256" key="13">
    <source>
        <dbReference type="ARBA" id="ARBA00022884"/>
    </source>
</evidence>
<dbReference type="PROSITE" id="PS50102">
    <property type="entry name" value="RRM"/>
    <property type="match status" value="2"/>
</dbReference>
<protein>
    <recommendedName>
        <fullName evidence="22">17S U2 SnRNP complex component HTATSF1</fullName>
    </recommendedName>
</protein>
<keyword evidence="5" id="KW-1017">Isopeptide bond</keyword>
<gene>
    <name evidence="27" type="ORF">LSINAPIS_LOCUS5296</name>
</gene>
<dbReference type="InterPro" id="IPR051362">
    <property type="entry name" value="WD_repeat_creC_regulators"/>
</dbReference>
<evidence type="ECO:0000256" key="4">
    <source>
        <dbReference type="ARBA" id="ARBA00022454"/>
    </source>
</evidence>
<keyword evidence="8" id="KW-0507">mRNA processing</keyword>
<keyword evidence="9" id="KW-0747">Spliceosome</keyword>
<evidence type="ECO:0000256" key="22">
    <source>
        <dbReference type="ARBA" id="ARBA00073773"/>
    </source>
</evidence>
<dbReference type="InterPro" id="IPR015943">
    <property type="entry name" value="WD40/YVTN_repeat-like_dom_sf"/>
</dbReference>
<keyword evidence="11" id="KW-0227">DNA damage</keyword>
<evidence type="ECO:0000256" key="12">
    <source>
        <dbReference type="ARBA" id="ARBA00022843"/>
    </source>
</evidence>
<dbReference type="FunFam" id="3.30.70.330:FF:000202">
    <property type="entry name" value="HIV Tat-specific factor 1"/>
    <property type="match status" value="1"/>
</dbReference>
<keyword evidence="6" id="KW-0597">Phosphoprotein</keyword>
<dbReference type="PROSITE" id="PS50082">
    <property type="entry name" value="WD_REPEATS_2"/>
    <property type="match status" value="1"/>
</dbReference>
<dbReference type="EMBL" id="FZQP02001482">
    <property type="protein sequence ID" value="VVC93008.1"/>
    <property type="molecule type" value="Genomic_DNA"/>
</dbReference>
<keyword evidence="13 23" id="KW-0694">RNA-binding</keyword>
<keyword evidence="28" id="KW-1185">Reference proteome</keyword>
<evidence type="ECO:0000313" key="28">
    <source>
        <dbReference type="Proteomes" id="UP000324832"/>
    </source>
</evidence>
<dbReference type="InterPro" id="IPR036322">
    <property type="entry name" value="WD40_repeat_dom_sf"/>
</dbReference>
<dbReference type="CDD" id="cd12281">
    <property type="entry name" value="RRM1_TatSF1_like"/>
    <property type="match status" value="1"/>
</dbReference>
<dbReference type="InterPro" id="IPR000504">
    <property type="entry name" value="RRM_dom"/>
</dbReference>
<keyword evidence="15" id="KW-0805">Transcription regulation</keyword>
<keyword evidence="10" id="KW-0677">Repeat</keyword>
<dbReference type="GO" id="GO:0005684">
    <property type="term" value="C:U2-type spliceosomal complex"/>
    <property type="evidence" value="ECO:0007669"/>
    <property type="project" value="UniProtKB-ARBA"/>
</dbReference>
<keyword evidence="20" id="KW-0539">Nucleus</keyword>
<proteinExistence type="inferred from homology"/>
<dbReference type="GO" id="GO:0003723">
    <property type="term" value="F:RNA binding"/>
    <property type="evidence" value="ECO:0007669"/>
    <property type="project" value="UniProtKB-UniRule"/>
</dbReference>
<evidence type="ECO:0000256" key="7">
    <source>
        <dbReference type="ARBA" id="ARBA00022574"/>
    </source>
</evidence>
<dbReference type="InterPro" id="IPR034392">
    <property type="entry name" value="TatSF1-like_RRM1"/>
</dbReference>
<evidence type="ECO:0000256" key="18">
    <source>
        <dbReference type="ARBA" id="ARBA00023187"/>
    </source>
</evidence>
<dbReference type="Pfam" id="PF00076">
    <property type="entry name" value="RRM_1"/>
    <property type="match status" value="2"/>
</dbReference>
<evidence type="ECO:0000256" key="6">
    <source>
        <dbReference type="ARBA" id="ARBA00022553"/>
    </source>
</evidence>
<dbReference type="GO" id="GO:0000398">
    <property type="term" value="P:mRNA splicing, via spliceosome"/>
    <property type="evidence" value="ECO:0007669"/>
    <property type="project" value="InterPro"/>
</dbReference>
<evidence type="ECO:0000256" key="16">
    <source>
        <dbReference type="ARBA" id="ARBA00023159"/>
    </source>
</evidence>
<evidence type="ECO:0000256" key="2">
    <source>
        <dbReference type="ARBA" id="ARBA00004286"/>
    </source>
</evidence>
<dbReference type="InterPro" id="IPR012677">
    <property type="entry name" value="Nucleotide-bd_a/b_plait_sf"/>
</dbReference>
<dbReference type="Proteomes" id="UP000324832">
    <property type="component" value="Unassembled WGS sequence"/>
</dbReference>
<name>A0A5E4Q735_9NEOP</name>
<dbReference type="SMART" id="SM00320">
    <property type="entry name" value="WD40"/>
    <property type="match status" value="4"/>
</dbReference>
<dbReference type="Gene3D" id="2.130.10.10">
    <property type="entry name" value="YVTN repeat-like/Quinoprotein amine dehydrogenase"/>
    <property type="match status" value="1"/>
</dbReference>
<evidence type="ECO:0000313" key="27">
    <source>
        <dbReference type="EMBL" id="VVC93008.1"/>
    </source>
</evidence>
<dbReference type="SUPFAM" id="SSF50978">
    <property type="entry name" value="WD40 repeat-like"/>
    <property type="match status" value="1"/>
</dbReference>
<dbReference type="Gene3D" id="3.30.70.330">
    <property type="match status" value="2"/>
</dbReference>
<keyword evidence="4" id="KW-0158">Chromosome</keyword>
<keyword evidence="19" id="KW-0234">DNA repair</keyword>
<dbReference type="GO" id="GO:0005694">
    <property type="term" value="C:chromosome"/>
    <property type="evidence" value="ECO:0007669"/>
    <property type="project" value="UniProtKB-SubCell"/>
</dbReference>
<dbReference type="InterPro" id="IPR001680">
    <property type="entry name" value="WD40_rpt"/>
</dbReference>
<evidence type="ECO:0000256" key="20">
    <source>
        <dbReference type="ARBA" id="ARBA00023242"/>
    </source>
</evidence>
<feature type="repeat" description="WD" evidence="24">
    <location>
        <begin position="656"/>
        <end position="697"/>
    </location>
</feature>
<evidence type="ECO:0000259" key="26">
    <source>
        <dbReference type="PROSITE" id="PS50102"/>
    </source>
</evidence>
<sequence length="959" mass="107520">MADKEKNQKTGFVIKLSCETVQKLSEEDDKAKQANTNSALNIAAVSNDRKDQGVVVLNDNDKKCVESSDIKERFDNSWGDYAPYVSYEGEDAIYTDPSTQQKYLWNKSTNAWDPSPGSEIPSRVYSYENDTHVYTEADGSKFFWDDEKKGWVPKVDDDFLALYQMSYGFVDNTLKEESKEEKKKNTEKLKLQDSGIKRKNEPQWFEPSDDKNTKVYVSNLPLDTTEEEFVNLMQKCGLVERDPSTQKMKIKMYMDKEQNCFKGDALCTYIKLESVELALNLLDGSDVKGNKIKVEKAHFQLKGEYNPALKPKKKKKKELEKIKKMQQKLFDWRPEKFIGERSKHERVVIVKNLFHPTDFDQDVQLILDYQQDLREECSKSGEVRKVVIFDGHPEGVAQITMKEPEQADAVIQLINGRWFGKRQITAEVWDGKTKYKIAETDADISKRINKWDKFLEGGEYEKSDSQSRYGNMAVQSDSGGKDDVKTQFVTREGTYRLMTLSEYSRPNRVGYTSGSGSSHVRVSLVSLPPGPGGGAPGADVQASEERICFNHGKELYVYVYRGVKKWVPGSSSLFLSAHASGQLYVFNEELPCGPAAPHYQLFKQGDAYSIHTWVIGEGSCINEFAFSPCGANLAVVSQDGFLRVFHYDTMELVGRARSYFGGFLCVCWSPDGKYVVVGGEDDLVTVWSFDERRVAARGQGHRSWVSVVAFDPYVVSFSEQNEDSEKKESAQCYRLGSVSQDTQLCLWDLTEDVLRPPIRARASTHLSPNNSQTPNGVPGAKAKCAKTNKIGHKHAELNANASGEPSGAKPVKNNVSIINVGKAKEESGSLGANFTQRLAALSFGERRSDHRRNFSLTKPADKANEKLNTVALRGKVSDYDPVKLIGTASCPRFDECPVLEPLVCKKIAHERLTALLFRAECLITACADGGVNTWARPASGDRGPGAHRLSDRHSIQLVD</sequence>
<dbReference type="InterPro" id="IPR003954">
    <property type="entry name" value="RRM_euk-type"/>
</dbReference>
<evidence type="ECO:0000256" key="1">
    <source>
        <dbReference type="ARBA" id="ARBA00004123"/>
    </source>
</evidence>
<dbReference type="PANTHER" id="PTHR14107">
    <property type="entry name" value="WD REPEAT PROTEIN"/>
    <property type="match status" value="1"/>
</dbReference>
<dbReference type="SUPFAM" id="SSF54928">
    <property type="entry name" value="RNA-binding domain, RBD"/>
    <property type="match status" value="2"/>
</dbReference>
<reference evidence="27 28" key="1">
    <citation type="submission" date="2017-07" db="EMBL/GenBank/DDBJ databases">
        <authorList>
            <person name="Talla V."/>
            <person name="Backstrom N."/>
        </authorList>
    </citation>
    <scope>NUCLEOTIDE SEQUENCE [LARGE SCALE GENOMIC DNA]</scope>
</reference>
<evidence type="ECO:0000256" key="14">
    <source>
        <dbReference type="ARBA" id="ARBA00022990"/>
    </source>
</evidence>
<dbReference type="PANTHER" id="PTHR14107:SF16">
    <property type="entry name" value="AT02583P"/>
    <property type="match status" value="1"/>
</dbReference>
<keyword evidence="12" id="KW-0832">Ubl conjugation</keyword>
<evidence type="ECO:0000256" key="24">
    <source>
        <dbReference type="PROSITE-ProRule" id="PRU00221"/>
    </source>
</evidence>
<feature type="domain" description="RRM" evidence="26">
    <location>
        <begin position="346"/>
        <end position="431"/>
    </location>
</feature>
<dbReference type="GO" id="GO:0006281">
    <property type="term" value="P:DNA repair"/>
    <property type="evidence" value="ECO:0007669"/>
    <property type="project" value="UniProtKB-KW"/>
</dbReference>
<comment type="subcellular location">
    <subcellularLocation>
        <location evidence="2">Chromosome</location>
    </subcellularLocation>
    <subcellularLocation>
        <location evidence="1">Nucleus</location>
    </subcellularLocation>
</comment>
<dbReference type="Pfam" id="PF00400">
    <property type="entry name" value="WD40"/>
    <property type="match status" value="1"/>
</dbReference>
<dbReference type="AlphaFoldDB" id="A0A5E4Q735"/>
<dbReference type="FunFam" id="3.30.70.330:FF:000105">
    <property type="entry name" value="HIV Tat-specific factor 1 homolog"/>
    <property type="match status" value="1"/>
</dbReference>
<comment type="subunit">
    <text evidence="21">Component of the 17S U2 SnRNP complex, a ribonucleoprotein complex that contains small nuclear RNA (snRNA) U2 and a number of specific proteins. Within the 17S U2 SnRNP complex, interacts (via UHM region) directly with SF3B1. Component of a complex which is at least composed of HTATSF1/Tat-SF1, the P-TEFb complex components CDK9 and CCNT1, RNA polymerase II, SUPT5H, and NCL/nucleolin. Interacts with GTF2F2/RAP30 and POLR2A. Interacts with TCERG1/CA150. Interacts with (poly-ADP-ribosylated) RPA1; promoting HTATSF1 recruitment to DNA damage sites. Interacts (when phosphorylated) with TOPBP1; promoting recruitment of TOPBP1 to DNA damage sites during S-phase.</text>
</comment>
<evidence type="ECO:0000256" key="11">
    <source>
        <dbReference type="ARBA" id="ARBA00022763"/>
    </source>
</evidence>
<organism evidence="27 28">
    <name type="scientific">Leptidea sinapis</name>
    <dbReference type="NCBI Taxonomy" id="189913"/>
    <lineage>
        <taxon>Eukaryota</taxon>
        <taxon>Metazoa</taxon>
        <taxon>Ecdysozoa</taxon>
        <taxon>Arthropoda</taxon>
        <taxon>Hexapoda</taxon>
        <taxon>Insecta</taxon>
        <taxon>Pterygota</taxon>
        <taxon>Neoptera</taxon>
        <taxon>Endopterygota</taxon>
        <taxon>Lepidoptera</taxon>
        <taxon>Glossata</taxon>
        <taxon>Ditrysia</taxon>
        <taxon>Papilionoidea</taxon>
        <taxon>Pieridae</taxon>
        <taxon>Dismorphiinae</taxon>
        <taxon>Leptidea</taxon>
    </lineage>
</organism>
<keyword evidence="7 24" id="KW-0853">WD repeat</keyword>
<evidence type="ECO:0000256" key="19">
    <source>
        <dbReference type="ARBA" id="ARBA00023204"/>
    </source>
</evidence>
<feature type="compositionally biased region" description="Polar residues" evidence="25">
    <location>
        <begin position="764"/>
        <end position="775"/>
    </location>
</feature>
<keyword evidence="17" id="KW-0804">Transcription</keyword>
<accession>A0A5E4Q735</accession>
<dbReference type="SMART" id="SM00361">
    <property type="entry name" value="RRM_1"/>
    <property type="match status" value="1"/>
</dbReference>
<evidence type="ECO:0000256" key="10">
    <source>
        <dbReference type="ARBA" id="ARBA00022737"/>
    </source>
</evidence>
<dbReference type="InterPro" id="IPR035979">
    <property type="entry name" value="RBD_domain_sf"/>
</dbReference>
<keyword evidence="18" id="KW-0508">mRNA splicing</keyword>
<evidence type="ECO:0000256" key="5">
    <source>
        <dbReference type="ARBA" id="ARBA00022499"/>
    </source>
</evidence>
<evidence type="ECO:0000256" key="15">
    <source>
        <dbReference type="ARBA" id="ARBA00023015"/>
    </source>
</evidence>
<keyword evidence="16" id="KW-0010">Activator</keyword>
<dbReference type="CDD" id="cd12282">
    <property type="entry name" value="RRM2_TatSF1_like"/>
    <property type="match status" value="1"/>
</dbReference>
<evidence type="ECO:0000256" key="25">
    <source>
        <dbReference type="SAM" id="MobiDB-lite"/>
    </source>
</evidence>
<evidence type="ECO:0000256" key="3">
    <source>
        <dbReference type="ARBA" id="ARBA00007747"/>
    </source>
</evidence>
<evidence type="ECO:0000256" key="8">
    <source>
        <dbReference type="ARBA" id="ARBA00022664"/>
    </source>
</evidence>
<comment type="similarity">
    <text evidence="3">Belongs to the HTATSF1 family.</text>
</comment>